<dbReference type="OrthoDB" id="1921870at2759"/>
<sequence length="101" mass="11220">MEAVQLQHELEEKSYTEMEIFTEVLGTKTSYVRGLGCLVRSIGSSSSTLSVGLSWRLKEARLEIEEMRARQMKYEVFLSNGQGADDARALADDGGATVEEK</sequence>
<evidence type="ECO:0000313" key="2">
    <source>
        <dbReference type="Proteomes" id="UP000516437"/>
    </source>
</evidence>
<dbReference type="EMBL" id="RXIC02000023">
    <property type="protein sequence ID" value="KAB1213522.1"/>
    <property type="molecule type" value="Genomic_DNA"/>
</dbReference>
<dbReference type="Proteomes" id="UP000516437">
    <property type="component" value="Chromosome 5"/>
</dbReference>
<proteinExistence type="predicted"/>
<keyword evidence="2" id="KW-1185">Reference proteome</keyword>
<reference evidence="1 2" key="1">
    <citation type="journal article" date="2019" name="Plant Biotechnol. J.">
        <title>The red bayberry genome and genetic basis of sex determination.</title>
        <authorList>
            <person name="Jia H.M."/>
            <person name="Jia H.J."/>
            <person name="Cai Q.L."/>
            <person name="Wang Y."/>
            <person name="Zhao H.B."/>
            <person name="Yang W.F."/>
            <person name="Wang G.Y."/>
            <person name="Li Y.H."/>
            <person name="Zhan D.L."/>
            <person name="Shen Y.T."/>
            <person name="Niu Q.F."/>
            <person name="Chang L."/>
            <person name="Qiu J."/>
            <person name="Zhao L."/>
            <person name="Xie H.B."/>
            <person name="Fu W.Y."/>
            <person name="Jin J."/>
            <person name="Li X.W."/>
            <person name="Jiao Y."/>
            <person name="Zhou C.C."/>
            <person name="Tu T."/>
            <person name="Chai C.Y."/>
            <person name="Gao J.L."/>
            <person name="Fan L.J."/>
            <person name="van de Weg E."/>
            <person name="Wang J.Y."/>
            <person name="Gao Z.S."/>
        </authorList>
    </citation>
    <scope>NUCLEOTIDE SEQUENCE [LARGE SCALE GENOMIC DNA]</scope>
    <source>
        <tissue evidence="1">Leaves</tissue>
    </source>
</reference>
<protein>
    <submittedName>
        <fullName evidence="1">Uncharacterized protein</fullName>
    </submittedName>
</protein>
<organism evidence="1 2">
    <name type="scientific">Morella rubra</name>
    <name type="common">Chinese bayberry</name>
    <dbReference type="NCBI Taxonomy" id="262757"/>
    <lineage>
        <taxon>Eukaryota</taxon>
        <taxon>Viridiplantae</taxon>
        <taxon>Streptophyta</taxon>
        <taxon>Embryophyta</taxon>
        <taxon>Tracheophyta</taxon>
        <taxon>Spermatophyta</taxon>
        <taxon>Magnoliopsida</taxon>
        <taxon>eudicotyledons</taxon>
        <taxon>Gunneridae</taxon>
        <taxon>Pentapetalae</taxon>
        <taxon>rosids</taxon>
        <taxon>fabids</taxon>
        <taxon>Fagales</taxon>
        <taxon>Myricaceae</taxon>
        <taxon>Morella</taxon>
    </lineage>
</organism>
<gene>
    <name evidence="1" type="ORF">CJ030_MR5G003408</name>
</gene>
<dbReference type="AlphaFoldDB" id="A0A6A1VKT0"/>
<name>A0A6A1VKT0_9ROSI</name>
<comment type="caution">
    <text evidence="1">The sequence shown here is derived from an EMBL/GenBank/DDBJ whole genome shotgun (WGS) entry which is preliminary data.</text>
</comment>
<accession>A0A6A1VKT0</accession>
<evidence type="ECO:0000313" key="1">
    <source>
        <dbReference type="EMBL" id="KAB1213522.1"/>
    </source>
</evidence>